<feature type="compositionally biased region" description="Low complexity" evidence="2">
    <location>
        <begin position="38"/>
        <end position="49"/>
    </location>
</feature>
<dbReference type="PANTHER" id="PTHR11208">
    <property type="entry name" value="RNA-BINDING PROTEIN RELATED"/>
    <property type="match status" value="1"/>
</dbReference>
<feature type="region of interest" description="Disordered" evidence="2">
    <location>
        <begin position="711"/>
        <end position="730"/>
    </location>
</feature>
<evidence type="ECO:0000313" key="5">
    <source>
        <dbReference type="Proteomes" id="UP001396334"/>
    </source>
</evidence>
<dbReference type="SUPFAM" id="SSF54791">
    <property type="entry name" value="Eukaryotic type KH-domain (KH-domain type I)"/>
    <property type="match status" value="1"/>
</dbReference>
<dbReference type="InterPro" id="IPR036612">
    <property type="entry name" value="KH_dom_type_1_sf"/>
</dbReference>
<reference evidence="4 5" key="1">
    <citation type="journal article" date="2024" name="G3 (Bethesda)">
        <title>Genome assembly of Hibiscus sabdariffa L. provides insights into metabolisms of medicinal natural products.</title>
        <authorList>
            <person name="Kim T."/>
        </authorList>
    </citation>
    <scope>NUCLEOTIDE SEQUENCE [LARGE SCALE GENOMIC DNA]</scope>
    <source>
        <strain evidence="4">TK-2024</strain>
        <tissue evidence="4">Old leaves</tissue>
    </source>
</reference>
<keyword evidence="5" id="KW-1185">Reference proteome</keyword>
<dbReference type="Pfam" id="PF22675">
    <property type="entry name" value="KH-I_KHDC4-BBP"/>
    <property type="match status" value="1"/>
</dbReference>
<feature type="compositionally biased region" description="Polar residues" evidence="2">
    <location>
        <begin position="598"/>
        <end position="614"/>
    </location>
</feature>
<protein>
    <recommendedName>
        <fullName evidence="3">KHDC4/BBP-like KH-domain type I domain-containing protein</fullName>
    </recommendedName>
</protein>
<feature type="compositionally biased region" description="Pro residues" evidence="2">
    <location>
        <begin position="826"/>
        <end position="839"/>
    </location>
</feature>
<name>A0ABR2RQK2_9ROSI</name>
<sequence>MEKSRPWRHRGATASPFSCIPWWVKSQINPLPPTSATSNGNNNNSGENNQSLSRVQATTDHPGSIAGNQNSQHFFSHLFSCSTPRSSRCVQFNLKKPIGSSSALLRIKPRGSRKLLSVQDEYKATASTTGPKVSRFAAKTGFVIPKNKLSGSLVPIFRGGKKPGGNATTNEDIMDQIQRKTKWSHDLTQDAAVRKGRALAYQTRVDQITQQLKSGNPDVGDTEESPLAVKNMVTSTPDTQLESEKVDLLEIERREAIGEILKLNPSYKAPADYKPLLKEATVPIPVKEYPGCNFVALIFGPGSDTKKRLEKETGATVQVYAIKANTGEKVEISTPDGNETQDAYEELFVRLSADTFEKVDGAVTLLELLVSSISGNLGTGLVPAISGNDVNALSQTPDTAASCATDSALNQQVPQLTLASPQGQFQYHNSWFPTNPMPPNLSAPILNCPVPAQSPSNPSSLFGPRPAPEAGFNTIIQDSSLVSSSPHLPRQVLPQPYMPPMHPLGHTGPQNFLVPNPNPPSTQPSNLSSLPLTGSQPQALGLLPGRRPLMPAGSSSVWSGASASLGLSNVGQLAPPAVISQVPHPVVPRPVVASGSSAHPNMLSTFSPGQSGPRLTSAPVNHPSLPFPPGPPLGSSHALSSGLHPTAVSVPMSVPPPLNPSINPAMLARPIIPQAPPTLLSPSLPRGPSGSIPGNMPNFAPINQPAPIPARSQHSNSGNFTFQPHQTQGPTYPMVPRPSSQAVNLHAQAPLSASGNQMGLPLNQQNTMSAPPRPPAYPGTGPVANATPVPQMGLRNFVPPPRTPNMASPFPPRPGHSLQHQQHYPAVPPRPGNFTPPNPGFSSGVFPQSTRPTPGHSAGQQVYDPFSPTSVPGGSQASARKQESDPEYEDLMASVGVK</sequence>
<evidence type="ECO:0000256" key="1">
    <source>
        <dbReference type="ARBA" id="ARBA00022884"/>
    </source>
</evidence>
<organism evidence="4 5">
    <name type="scientific">Hibiscus sabdariffa</name>
    <name type="common">roselle</name>
    <dbReference type="NCBI Taxonomy" id="183260"/>
    <lineage>
        <taxon>Eukaryota</taxon>
        <taxon>Viridiplantae</taxon>
        <taxon>Streptophyta</taxon>
        <taxon>Embryophyta</taxon>
        <taxon>Tracheophyta</taxon>
        <taxon>Spermatophyta</taxon>
        <taxon>Magnoliopsida</taxon>
        <taxon>eudicotyledons</taxon>
        <taxon>Gunneridae</taxon>
        <taxon>Pentapetalae</taxon>
        <taxon>rosids</taxon>
        <taxon>malvids</taxon>
        <taxon>Malvales</taxon>
        <taxon>Malvaceae</taxon>
        <taxon>Malvoideae</taxon>
        <taxon>Hibiscus</taxon>
    </lineage>
</organism>
<feature type="region of interest" description="Disordered" evidence="2">
    <location>
        <begin position="764"/>
        <end position="898"/>
    </location>
</feature>
<feature type="compositionally biased region" description="Polar residues" evidence="2">
    <location>
        <begin position="50"/>
        <end position="69"/>
    </location>
</feature>
<gene>
    <name evidence="4" type="ORF">V6N11_006354</name>
</gene>
<feature type="compositionally biased region" description="Polar residues" evidence="2">
    <location>
        <begin position="867"/>
        <end position="879"/>
    </location>
</feature>
<comment type="caution">
    <text evidence="4">The sequence shown here is derived from an EMBL/GenBank/DDBJ whole genome shotgun (WGS) entry which is preliminary data.</text>
</comment>
<evidence type="ECO:0000313" key="4">
    <source>
        <dbReference type="EMBL" id="KAK9015237.1"/>
    </source>
</evidence>
<evidence type="ECO:0000259" key="3">
    <source>
        <dbReference type="Pfam" id="PF22675"/>
    </source>
</evidence>
<dbReference type="EMBL" id="JBBPBN010000021">
    <property type="protein sequence ID" value="KAK9015237.1"/>
    <property type="molecule type" value="Genomic_DNA"/>
</dbReference>
<feature type="region of interest" description="Disordered" evidence="2">
    <location>
        <begin position="598"/>
        <end position="640"/>
    </location>
</feature>
<feature type="compositionally biased region" description="Pro residues" evidence="2">
    <location>
        <begin position="798"/>
        <end position="814"/>
    </location>
</feature>
<feature type="domain" description="KHDC4/BBP-like KH-domain type I" evidence="3">
    <location>
        <begin position="288"/>
        <end position="370"/>
    </location>
</feature>
<feature type="compositionally biased region" description="Polar residues" evidence="2">
    <location>
        <begin position="712"/>
        <end position="730"/>
    </location>
</feature>
<accession>A0ABR2RQK2</accession>
<dbReference type="InterPro" id="IPR045071">
    <property type="entry name" value="BBP-like"/>
</dbReference>
<feature type="region of interest" description="Disordered" evidence="2">
    <location>
        <begin position="31"/>
        <end position="69"/>
    </location>
</feature>
<proteinExistence type="predicted"/>
<evidence type="ECO:0000256" key="2">
    <source>
        <dbReference type="SAM" id="MobiDB-lite"/>
    </source>
</evidence>
<keyword evidence="1" id="KW-0694">RNA-binding</keyword>
<dbReference type="Gene3D" id="3.30.1370.10">
    <property type="entry name" value="K Homology domain, type 1"/>
    <property type="match status" value="1"/>
</dbReference>
<dbReference type="PANTHER" id="PTHR11208:SF98">
    <property type="entry name" value="RNA-BINDING KH DOMAIN-CONTAINING PROTEIN"/>
    <property type="match status" value="1"/>
</dbReference>
<dbReference type="InterPro" id="IPR055256">
    <property type="entry name" value="KH_1_KHDC4/BBP-like"/>
</dbReference>
<dbReference type="Proteomes" id="UP001396334">
    <property type="component" value="Unassembled WGS sequence"/>
</dbReference>